<dbReference type="UniPathway" id="UPA00562">
    <property type="reaction ID" value="UER00703"/>
</dbReference>
<keyword evidence="13" id="KW-0067">ATP-binding</keyword>
<dbReference type="EMBL" id="VWNA01000001">
    <property type="protein sequence ID" value="MQT11519.1"/>
    <property type="molecule type" value="Genomic_DNA"/>
</dbReference>
<dbReference type="PROSITE" id="PS50975">
    <property type="entry name" value="ATP_GRASP"/>
    <property type="match status" value="1"/>
</dbReference>
<organism evidence="16 17">
    <name type="scientific">Segnochrobactrum spirostomi</name>
    <dbReference type="NCBI Taxonomy" id="2608987"/>
    <lineage>
        <taxon>Bacteria</taxon>
        <taxon>Pseudomonadati</taxon>
        <taxon>Pseudomonadota</taxon>
        <taxon>Alphaproteobacteria</taxon>
        <taxon>Hyphomicrobiales</taxon>
        <taxon>Segnochrobactraceae</taxon>
        <taxon>Segnochrobactrum</taxon>
    </lineage>
</organism>
<sequence>MPSPSPARSSPDRARRERIAVVAVSARSLAEAAHRADLEPVAIDLFGDEDLRVAAAETFVVDGTLGGGPDLAAVLAALAEADAVAPLAGVILGSGFEIRPEAVAVIATRFPLLGADADCLRLLKSPAALARFCARHGIPHPAINTTRPTEDGWLAKTAGAAGGTHVAPVASSESRRPPPLPFSPQAGRRWPAGPDEGPTLSVVGNPPSSAPSGHLLPQGGEGDGGGDVPTGQRTIDESAAQDGRAATMALDAAAVSFASADDPIPPGAVYFQRRVAGRVMSACALGTADGARVLAVCAQHTDPAADAPFRFGGVAGPVPVSARIEAEITRAADAIVAASGLRGLFGIDFILGPDGDWWLLEINPRPTATLDVLDRGEPALLALHLAACRGEPVPAWRPPWTPRRRASSMPRPISQPCRRYRPAVRIARRRGRRSPRARPSARSAPRPQRQTARPPASPPSRPTFTPRSSPVICEPVRPSVPAARTRNRKAPMSVPLQHDRPVPSVSRGAAPLVEALVRDAELLRLSVSRGALGERLVDAGAKCLGSIEAGLKIAEICLGGLGRVTLSSNSGLPNWPFAVEVRTSDPVIACLGSQYAGWSLSHSEGETNYFVLGSGPGRAVAAVEELYGELGFRDTTDETVLVLEADAPPPAPLVAHIAEQLGLAPERITFIYAPTWSLAGGTQVVARVLEVALHKAHTLHFPLEHIVDGLAVAPLSPPVPDFVSAMGRTNDAIIYGGRVQLFVKGPDEEAQSLARRLPSHHSSDHGEPFADIFKRFGGDFYKIDPMLFSPAAVIVTNVETGRTFRAGALYPDLIDASFA</sequence>
<dbReference type="NCBIfam" id="TIGR03120">
    <property type="entry name" value="one_C_mch"/>
    <property type="match status" value="1"/>
</dbReference>
<dbReference type="AlphaFoldDB" id="A0A6A7Y0P0"/>
<dbReference type="GO" id="GO:0005737">
    <property type="term" value="C:cytoplasm"/>
    <property type="evidence" value="ECO:0007669"/>
    <property type="project" value="UniProtKB-SubCell"/>
</dbReference>
<gene>
    <name evidence="12" type="primary">mch</name>
    <name evidence="16" type="ORF">F0357_02275</name>
</gene>
<evidence type="ECO:0000256" key="13">
    <source>
        <dbReference type="PROSITE-ProRule" id="PRU00409"/>
    </source>
</evidence>
<evidence type="ECO:0000256" key="8">
    <source>
        <dbReference type="ARBA" id="ARBA00022563"/>
    </source>
</evidence>
<dbReference type="Gene3D" id="3.30.470.20">
    <property type="entry name" value="ATP-grasp fold, B domain"/>
    <property type="match status" value="1"/>
</dbReference>
<keyword evidence="8 12" id="KW-0554">One-carbon metabolism</keyword>
<comment type="function">
    <text evidence="1 12">Catalyzes the hydrolysis of methenyl-H(4)MPT(+) to 5-formyl-H(4)MPT.</text>
</comment>
<protein>
    <recommendedName>
        <fullName evidence="6 12">Methenyltetrahydromethanopterin cyclohydrolase</fullName>
        <ecNumber evidence="5 12">3.5.4.27</ecNumber>
    </recommendedName>
    <alternativeName>
        <fullName evidence="10 12">Methenyl-H4MPT cyclohydrolase</fullName>
    </alternativeName>
</protein>
<accession>A0A6A7Y0P0</accession>
<evidence type="ECO:0000256" key="7">
    <source>
        <dbReference type="ARBA" id="ARBA00022490"/>
    </source>
</evidence>
<evidence type="ECO:0000256" key="4">
    <source>
        <dbReference type="ARBA" id="ARBA00006902"/>
    </source>
</evidence>
<dbReference type="Pfam" id="PF02655">
    <property type="entry name" value="ATP-grasp_3"/>
    <property type="match status" value="1"/>
</dbReference>
<dbReference type="InterPro" id="IPR003209">
    <property type="entry name" value="METHMP_CycHdrlase"/>
</dbReference>
<dbReference type="InterPro" id="IPR011761">
    <property type="entry name" value="ATP-grasp"/>
</dbReference>
<dbReference type="SUPFAM" id="SSF56199">
    <property type="entry name" value="Methenyltetrahydromethanopterin cyclohydrolase"/>
    <property type="match status" value="1"/>
</dbReference>
<dbReference type="InterPro" id="IPR003806">
    <property type="entry name" value="ATP-grasp_PylC-type"/>
</dbReference>
<dbReference type="Pfam" id="PF02289">
    <property type="entry name" value="MCH"/>
    <property type="match status" value="1"/>
</dbReference>
<evidence type="ECO:0000256" key="2">
    <source>
        <dbReference type="ARBA" id="ARBA00004496"/>
    </source>
</evidence>
<evidence type="ECO:0000256" key="10">
    <source>
        <dbReference type="ARBA" id="ARBA00030468"/>
    </source>
</evidence>
<reference evidence="16 17" key="1">
    <citation type="submission" date="2019-09" db="EMBL/GenBank/DDBJ databases">
        <title>Segnochrobactrum spirostomi gen. nov., sp. nov., isolated from the ciliate Spirostomum cf. yagiui and description of a novel family, Segnochrobactraceae fam. nov. within the order Rhizobiales of the class Alphaproteobacteria.</title>
        <authorList>
            <person name="Akter S."/>
            <person name="Shazib S.U.A."/>
            <person name="Shin M.K."/>
        </authorList>
    </citation>
    <scope>NUCLEOTIDE SEQUENCE [LARGE SCALE GENOMIC DNA]</scope>
    <source>
        <strain evidence="16 17">Sp-1</strain>
    </source>
</reference>
<dbReference type="Gene3D" id="3.10.340.11">
    <property type="entry name" value="Methenyltetrahydromethanopterin Cyclohydrolase, Chain A, domain 1"/>
    <property type="match status" value="1"/>
</dbReference>
<feature type="compositionally biased region" description="Basic residues" evidence="14">
    <location>
        <begin position="418"/>
        <end position="436"/>
    </location>
</feature>
<keyword evidence="7 12" id="KW-0963">Cytoplasm</keyword>
<evidence type="ECO:0000256" key="14">
    <source>
        <dbReference type="SAM" id="MobiDB-lite"/>
    </source>
</evidence>
<name>A0A6A7Y0P0_9HYPH</name>
<feature type="region of interest" description="Disordered" evidence="14">
    <location>
        <begin position="160"/>
        <end position="233"/>
    </location>
</feature>
<dbReference type="GO" id="GO:0018759">
    <property type="term" value="F:methenyltetrahydromethanopterin cyclohydrolase activity"/>
    <property type="evidence" value="ECO:0007669"/>
    <property type="project" value="UniProtKB-UniRule"/>
</dbReference>
<evidence type="ECO:0000313" key="16">
    <source>
        <dbReference type="EMBL" id="MQT11519.1"/>
    </source>
</evidence>
<comment type="catalytic activity">
    <reaction evidence="11 12">
        <text>5,10-methenyl-5,6,7,8-tetrahydromethanopterin + H2O = N(5)-formyl-5,6,7,8-tetrahydromethanopterin + H(+)</text>
        <dbReference type="Rhea" id="RHEA:19053"/>
        <dbReference type="ChEBI" id="CHEBI:15377"/>
        <dbReference type="ChEBI" id="CHEBI:15378"/>
        <dbReference type="ChEBI" id="CHEBI:58018"/>
        <dbReference type="ChEBI" id="CHEBI:58337"/>
        <dbReference type="EC" id="3.5.4.27"/>
    </reaction>
</comment>
<dbReference type="GO" id="GO:0046294">
    <property type="term" value="P:formaldehyde catabolic process"/>
    <property type="evidence" value="ECO:0007669"/>
    <property type="project" value="UniProtKB-UniRule"/>
</dbReference>
<proteinExistence type="inferred from homology"/>
<dbReference type="Proteomes" id="UP000332515">
    <property type="component" value="Unassembled WGS sequence"/>
</dbReference>
<keyword evidence="17" id="KW-1185">Reference proteome</keyword>
<evidence type="ECO:0000256" key="11">
    <source>
        <dbReference type="ARBA" id="ARBA00048684"/>
    </source>
</evidence>
<dbReference type="HAMAP" id="MF_00486">
    <property type="entry name" value="McH"/>
    <property type="match status" value="1"/>
</dbReference>
<feature type="compositionally biased region" description="Gly residues" evidence="14">
    <location>
        <begin position="219"/>
        <end position="228"/>
    </location>
</feature>
<dbReference type="GO" id="GO:0046872">
    <property type="term" value="F:metal ion binding"/>
    <property type="evidence" value="ECO:0007669"/>
    <property type="project" value="InterPro"/>
</dbReference>
<dbReference type="SUPFAM" id="SSF56059">
    <property type="entry name" value="Glutathione synthetase ATP-binding domain-like"/>
    <property type="match status" value="1"/>
</dbReference>
<evidence type="ECO:0000256" key="12">
    <source>
        <dbReference type="HAMAP-Rule" id="MF_00486"/>
    </source>
</evidence>
<comment type="subcellular location">
    <subcellularLocation>
        <location evidence="2 12">Cytoplasm</location>
    </subcellularLocation>
</comment>
<feature type="compositionally biased region" description="Low complexity" evidence="14">
    <location>
        <begin position="437"/>
        <end position="454"/>
    </location>
</feature>
<evidence type="ECO:0000313" key="17">
    <source>
        <dbReference type="Proteomes" id="UP000332515"/>
    </source>
</evidence>
<feature type="domain" description="ATP-grasp" evidence="15">
    <location>
        <begin position="317"/>
        <end position="394"/>
    </location>
</feature>
<evidence type="ECO:0000259" key="15">
    <source>
        <dbReference type="PROSITE" id="PS50975"/>
    </source>
</evidence>
<keyword evidence="9 12" id="KW-0378">Hydrolase</keyword>
<comment type="caution">
    <text evidence="16">The sequence shown here is derived from an EMBL/GenBank/DDBJ whole genome shotgun (WGS) entry which is preliminary data.</text>
</comment>
<comment type="similarity">
    <text evidence="4 12">Belongs to the MCH family.</text>
</comment>
<evidence type="ECO:0000256" key="6">
    <source>
        <dbReference type="ARBA" id="ARBA00020597"/>
    </source>
</evidence>
<evidence type="ECO:0000256" key="9">
    <source>
        <dbReference type="ARBA" id="ARBA00022801"/>
    </source>
</evidence>
<evidence type="ECO:0000256" key="1">
    <source>
        <dbReference type="ARBA" id="ARBA00004058"/>
    </source>
</evidence>
<dbReference type="Gene3D" id="3.30.1030.10">
    <property type="entry name" value="Methenyltetrahydromethanopterin Cyclohydrolase, Chain A, domain 2"/>
    <property type="match status" value="1"/>
</dbReference>
<dbReference type="EC" id="3.5.4.27" evidence="5 12"/>
<dbReference type="GO" id="GO:0006730">
    <property type="term" value="P:one-carbon metabolic process"/>
    <property type="evidence" value="ECO:0007669"/>
    <property type="project" value="UniProtKB-UniRule"/>
</dbReference>
<evidence type="ECO:0000256" key="5">
    <source>
        <dbReference type="ARBA" id="ARBA00012765"/>
    </source>
</evidence>
<keyword evidence="13" id="KW-0547">Nucleotide-binding</keyword>
<dbReference type="GO" id="GO:0005524">
    <property type="term" value="F:ATP binding"/>
    <property type="evidence" value="ECO:0007669"/>
    <property type="project" value="UniProtKB-UniRule"/>
</dbReference>
<evidence type="ECO:0000256" key="3">
    <source>
        <dbReference type="ARBA" id="ARBA00005087"/>
    </source>
</evidence>
<comment type="pathway">
    <text evidence="3 12">One-carbon metabolism; formaldehyde degradation; formate from formaldehyde (H(4)MPT route): step 3/5.</text>
</comment>
<dbReference type="CDD" id="cd00545">
    <property type="entry name" value="MCH"/>
    <property type="match status" value="1"/>
</dbReference>
<feature type="region of interest" description="Disordered" evidence="14">
    <location>
        <begin position="396"/>
        <end position="505"/>
    </location>
</feature>